<sequence>MLPADRIRTLLRESDDPHHLERPQNFDLHIAAHRFAHLTRASRDRFGPTCTSGLRQDASDYGEITIPAAATGLGHPLWIDLSNFGGFVTAGTADWAGPDPTAGLTEEFVTWLDGVCTAAGCTFVPLELLLEPYDGPSALEDDEAFAALVAQFVDVSEEDETDERRLPLAWADRYFQWM</sequence>
<evidence type="ECO:0000313" key="2">
    <source>
        <dbReference type="Proteomes" id="UP001321542"/>
    </source>
</evidence>
<evidence type="ECO:0008006" key="3">
    <source>
        <dbReference type="Google" id="ProtNLM"/>
    </source>
</evidence>
<name>A0ABM7FM80_9ACTN</name>
<accession>A0ABM7FM80</accession>
<protein>
    <recommendedName>
        <fullName evidence="3">SUKH-4 immunity protein of toxin-antitoxin system</fullName>
    </recommendedName>
</protein>
<gene>
    <name evidence="1" type="ORF">SGFS_092260</name>
</gene>
<dbReference type="EMBL" id="AP018448">
    <property type="protein sequence ID" value="BBC37932.1"/>
    <property type="molecule type" value="Genomic_DNA"/>
</dbReference>
<organism evidence="1 2">
    <name type="scientific">Streptomyces graminofaciens</name>
    <dbReference type="NCBI Taxonomy" id="68212"/>
    <lineage>
        <taxon>Bacteria</taxon>
        <taxon>Bacillati</taxon>
        <taxon>Actinomycetota</taxon>
        <taxon>Actinomycetes</taxon>
        <taxon>Kitasatosporales</taxon>
        <taxon>Streptomycetaceae</taxon>
        <taxon>Streptomyces</taxon>
    </lineage>
</organism>
<dbReference type="Proteomes" id="UP001321542">
    <property type="component" value="Chromosome"/>
</dbReference>
<proteinExistence type="predicted"/>
<evidence type="ECO:0000313" key="1">
    <source>
        <dbReference type="EMBL" id="BBC37932.1"/>
    </source>
</evidence>
<keyword evidence="2" id="KW-1185">Reference proteome</keyword>
<reference evidence="1 2" key="1">
    <citation type="journal article" date="2010" name="ChemBioChem">
        <title>Cloning and characterization of the biosynthetic gene cluster of 16-membered macrolide antibiotic FD-891: involvement of a dual functional cytochrome P450 monooxygenase catalyzing epoxidation and hydroxylation.</title>
        <authorList>
            <person name="Kudo F."/>
            <person name="Motegi A."/>
            <person name="Mizoue K."/>
            <person name="Eguchi T."/>
        </authorList>
    </citation>
    <scope>NUCLEOTIDE SEQUENCE [LARGE SCALE GENOMIC DNA]</scope>
    <source>
        <strain evidence="1 2">A-8890</strain>
    </source>
</reference>
<dbReference type="RefSeq" id="WP_286258318.1">
    <property type="nucleotide sequence ID" value="NZ_AP018448.1"/>
</dbReference>
<reference evidence="1 2" key="2">
    <citation type="journal article" date="2023" name="ChemBioChem">
        <title>Acyltransferase Domain Exchange between Two Independent Type I Polyketide Synthases in the Same Producer Strain of Macrolide Antibiotics.</title>
        <authorList>
            <person name="Kudo F."/>
            <person name="Kishikawa K."/>
            <person name="Tsuboi K."/>
            <person name="Kido T."/>
            <person name="Usui T."/>
            <person name="Hashimoto J."/>
            <person name="Shin-Ya K."/>
            <person name="Miyanaga A."/>
            <person name="Eguchi T."/>
        </authorList>
    </citation>
    <scope>NUCLEOTIDE SEQUENCE [LARGE SCALE GENOMIC DNA]</scope>
    <source>
        <strain evidence="1 2">A-8890</strain>
    </source>
</reference>